<dbReference type="SUPFAM" id="SSF57850">
    <property type="entry name" value="RING/U-box"/>
    <property type="match status" value="1"/>
</dbReference>
<evidence type="ECO:0000256" key="1">
    <source>
        <dbReference type="ARBA" id="ARBA00022723"/>
    </source>
</evidence>
<dbReference type="AlphaFoldDB" id="A0A1L9TX07"/>
<keyword evidence="1" id="KW-0479">Metal-binding</keyword>
<dbReference type="InterPro" id="IPR017907">
    <property type="entry name" value="Znf_RING_CS"/>
</dbReference>
<dbReference type="GO" id="GO:0008270">
    <property type="term" value="F:zinc ion binding"/>
    <property type="evidence" value="ECO:0007669"/>
    <property type="project" value="UniProtKB-KW"/>
</dbReference>
<sequence>MVSITIEGLRTEGKEEPESATLDVPAETELDSLPSLAPGYLRPDSFTRIRQNGTESVAWKLRHIYCLDHPTENVEVSADRPSNFSKRCINVDDTLLHFVNLEKGSQALTAKLNGEGLGQSSSIVIDGQLEIAFHRTLRMPDDAKTHPLPASRGTFPLYNVDAFASRLPERITQHGGIFFPMWQREALWFRFQNNSETTRYAIRVNIGHINAISGLDIFEAAGKQDYIVVPGQKWLDGVAVSPGVVRQFVAMPLGSGYTVEGQVSGKETFGGIQIEVIPSYECNSYTFKHRDGQDKHVDIAENSTPRSRGLKNGDMIKMTPEPSTFRGLARICDLLDDGESLDGIQKLHLMAGYLSPSGLGGSARSSRRRRLVEPWRYLSNQGALYPRSYRSTRSEVRRDSNPTHAHNPERPQEMGIAAGGKLVQDIVRDKSPNYIWNKARAKLVHIHILHPSFFEAVTHFLAPKTPISTQEYLAAGIPFFAVEEDPDQRLDGSEVLAGVKSVSAMDSHVGVQDGSSTDFDPLKPKRCTKCAVRLCDCIVRPCNHQFCHLCIKAIALPGANTGSGHEQCCPLCSANITRVAGFSAPMNLPGEETFKVDVPVVMLEVEDGRTAFQSVMEMRL</sequence>
<organism evidence="7 8">
    <name type="scientific">Aspergillus sydowii CBS 593.65</name>
    <dbReference type="NCBI Taxonomy" id="1036612"/>
    <lineage>
        <taxon>Eukaryota</taxon>
        <taxon>Fungi</taxon>
        <taxon>Dikarya</taxon>
        <taxon>Ascomycota</taxon>
        <taxon>Pezizomycotina</taxon>
        <taxon>Eurotiomycetes</taxon>
        <taxon>Eurotiomycetidae</taxon>
        <taxon>Eurotiales</taxon>
        <taxon>Aspergillaceae</taxon>
        <taxon>Aspergillus</taxon>
        <taxon>Aspergillus subgen. Nidulantes</taxon>
    </lineage>
</organism>
<evidence type="ECO:0000256" key="3">
    <source>
        <dbReference type="ARBA" id="ARBA00022833"/>
    </source>
</evidence>
<feature type="region of interest" description="Disordered" evidence="5">
    <location>
        <begin position="390"/>
        <end position="414"/>
    </location>
</feature>
<accession>A0A1L9TX07</accession>
<reference evidence="8" key="1">
    <citation type="journal article" date="2017" name="Genome Biol.">
        <title>Comparative genomics reveals high biological diversity and specific adaptations in the industrially and medically important fungal genus Aspergillus.</title>
        <authorList>
            <person name="de Vries R.P."/>
            <person name="Riley R."/>
            <person name="Wiebenga A."/>
            <person name="Aguilar-Osorio G."/>
            <person name="Amillis S."/>
            <person name="Uchima C.A."/>
            <person name="Anderluh G."/>
            <person name="Asadollahi M."/>
            <person name="Askin M."/>
            <person name="Barry K."/>
            <person name="Battaglia E."/>
            <person name="Bayram O."/>
            <person name="Benocci T."/>
            <person name="Braus-Stromeyer S.A."/>
            <person name="Caldana C."/>
            <person name="Canovas D."/>
            <person name="Cerqueira G.C."/>
            <person name="Chen F."/>
            <person name="Chen W."/>
            <person name="Choi C."/>
            <person name="Clum A."/>
            <person name="Dos Santos R.A."/>
            <person name="Damasio A.R."/>
            <person name="Diallinas G."/>
            <person name="Emri T."/>
            <person name="Fekete E."/>
            <person name="Flipphi M."/>
            <person name="Freyberg S."/>
            <person name="Gallo A."/>
            <person name="Gournas C."/>
            <person name="Habgood R."/>
            <person name="Hainaut M."/>
            <person name="Harispe M.L."/>
            <person name="Henrissat B."/>
            <person name="Hilden K.S."/>
            <person name="Hope R."/>
            <person name="Hossain A."/>
            <person name="Karabika E."/>
            <person name="Karaffa L."/>
            <person name="Karanyi Z."/>
            <person name="Krasevec N."/>
            <person name="Kuo A."/>
            <person name="Kusch H."/>
            <person name="LaButti K."/>
            <person name="Lagendijk E.L."/>
            <person name="Lapidus A."/>
            <person name="Levasseur A."/>
            <person name="Lindquist E."/>
            <person name="Lipzen A."/>
            <person name="Logrieco A.F."/>
            <person name="MacCabe A."/>
            <person name="Maekelae M.R."/>
            <person name="Malavazi I."/>
            <person name="Melin P."/>
            <person name="Meyer V."/>
            <person name="Mielnichuk N."/>
            <person name="Miskei M."/>
            <person name="Molnar A.P."/>
            <person name="Mule G."/>
            <person name="Ngan C.Y."/>
            <person name="Orejas M."/>
            <person name="Orosz E."/>
            <person name="Ouedraogo J.P."/>
            <person name="Overkamp K.M."/>
            <person name="Park H.-S."/>
            <person name="Perrone G."/>
            <person name="Piumi F."/>
            <person name="Punt P.J."/>
            <person name="Ram A.F."/>
            <person name="Ramon A."/>
            <person name="Rauscher S."/>
            <person name="Record E."/>
            <person name="Riano-Pachon D.M."/>
            <person name="Robert V."/>
            <person name="Roehrig J."/>
            <person name="Ruller R."/>
            <person name="Salamov A."/>
            <person name="Salih N.S."/>
            <person name="Samson R.A."/>
            <person name="Sandor E."/>
            <person name="Sanguinetti M."/>
            <person name="Schuetze T."/>
            <person name="Sepcic K."/>
            <person name="Shelest E."/>
            <person name="Sherlock G."/>
            <person name="Sophianopoulou V."/>
            <person name="Squina F.M."/>
            <person name="Sun H."/>
            <person name="Susca A."/>
            <person name="Todd R.B."/>
            <person name="Tsang A."/>
            <person name="Unkles S.E."/>
            <person name="van de Wiele N."/>
            <person name="van Rossen-Uffink D."/>
            <person name="Oliveira J.V."/>
            <person name="Vesth T.C."/>
            <person name="Visser J."/>
            <person name="Yu J.-H."/>
            <person name="Zhou M."/>
            <person name="Andersen M.R."/>
            <person name="Archer D.B."/>
            <person name="Baker S.E."/>
            <person name="Benoit I."/>
            <person name="Brakhage A.A."/>
            <person name="Braus G.H."/>
            <person name="Fischer R."/>
            <person name="Frisvad J.C."/>
            <person name="Goldman G.H."/>
            <person name="Houbraken J."/>
            <person name="Oakley B."/>
            <person name="Pocsi I."/>
            <person name="Scazzocchio C."/>
            <person name="Seiboth B."/>
            <person name="vanKuyk P.A."/>
            <person name="Wortman J."/>
            <person name="Dyer P.S."/>
            <person name="Grigoriev I.V."/>
        </authorList>
    </citation>
    <scope>NUCLEOTIDE SEQUENCE [LARGE SCALE GENOMIC DNA]</scope>
    <source>
        <strain evidence="8">CBS 593.65</strain>
    </source>
</reference>
<evidence type="ECO:0000256" key="4">
    <source>
        <dbReference type="PROSITE-ProRule" id="PRU00175"/>
    </source>
</evidence>
<keyword evidence="2 4" id="KW-0863">Zinc-finger</keyword>
<dbReference type="PROSITE" id="PS00518">
    <property type="entry name" value="ZF_RING_1"/>
    <property type="match status" value="1"/>
</dbReference>
<keyword evidence="3" id="KW-0862">Zinc</keyword>
<evidence type="ECO:0000313" key="8">
    <source>
        <dbReference type="Proteomes" id="UP000184356"/>
    </source>
</evidence>
<name>A0A1L9TX07_9EURO</name>
<evidence type="ECO:0000256" key="2">
    <source>
        <dbReference type="ARBA" id="ARBA00022771"/>
    </source>
</evidence>
<dbReference type="OrthoDB" id="428577at2759"/>
<dbReference type="RefSeq" id="XP_040707790.1">
    <property type="nucleotide sequence ID" value="XM_040844236.1"/>
</dbReference>
<protein>
    <recommendedName>
        <fullName evidence="6">RING-type domain-containing protein</fullName>
    </recommendedName>
</protein>
<gene>
    <name evidence="7" type="ORF">ASPSYDRAFT_26018</name>
</gene>
<evidence type="ECO:0000259" key="6">
    <source>
        <dbReference type="PROSITE" id="PS50089"/>
    </source>
</evidence>
<evidence type="ECO:0000313" key="7">
    <source>
        <dbReference type="EMBL" id="OJJ63984.1"/>
    </source>
</evidence>
<dbReference type="InterPro" id="IPR001841">
    <property type="entry name" value="Znf_RING"/>
</dbReference>
<proteinExistence type="predicted"/>
<dbReference type="VEuPathDB" id="FungiDB:ASPSYDRAFT_26018"/>
<evidence type="ECO:0000256" key="5">
    <source>
        <dbReference type="SAM" id="MobiDB-lite"/>
    </source>
</evidence>
<feature type="compositionally biased region" description="Basic and acidic residues" evidence="5">
    <location>
        <begin position="392"/>
        <end position="412"/>
    </location>
</feature>
<keyword evidence="8" id="KW-1185">Reference proteome</keyword>
<dbReference type="EMBL" id="KV878582">
    <property type="protein sequence ID" value="OJJ63984.1"/>
    <property type="molecule type" value="Genomic_DNA"/>
</dbReference>
<dbReference type="PROSITE" id="PS50089">
    <property type="entry name" value="ZF_RING_2"/>
    <property type="match status" value="1"/>
</dbReference>
<dbReference type="GeneID" id="63760309"/>
<dbReference type="STRING" id="1036612.A0A1L9TX07"/>
<feature type="domain" description="RING-type" evidence="6">
    <location>
        <begin position="527"/>
        <end position="573"/>
    </location>
</feature>
<dbReference type="Proteomes" id="UP000184356">
    <property type="component" value="Unassembled WGS sequence"/>
</dbReference>